<dbReference type="AlphaFoldDB" id="A0A9D4P5X8"/>
<organism evidence="2">
    <name type="scientific">Dermatophagoides farinae</name>
    <name type="common">American house dust mite</name>
    <dbReference type="NCBI Taxonomy" id="6954"/>
    <lineage>
        <taxon>Eukaryota</taxon>
        <taxon>Metazoa</taxon>
        <taxon>Ecdysozoa</taxon>
        <taxon>Arthropoda</taxon>
        <taxon>Chelicerata</taxon>
        <taxon>Arachnida</taxon>
        <taxon>Acari</taxon>
        <taxon>Acariformes</taxon>
        <taxon>Sarcoptiformes</taxon>
        <taxon>Astigmata</taxon>
        <taxon>Psoroptidia</taxon>
        <taxon>Analgoidea</taxon>
        <taxon>Pyroglyphidae</taxon>
        <taxon>Dermatophagoidinae</taxon>
        <taxon>Dermatophagoides</taxon>
    </lineage>
</organism>
<accession>A0A9D4P5X8</accession>
<feature type="region of interest" description="Disordered" evidence="1">
    <location>
        <begin position="1"/>
        <end position="29"/>
    </location>
</feature>
<dbReference type="EMBL" id="SDOV01000001">
    <property type="protein sequence ID" value="KAH7645386.1"/>
    <property type="molecule type" value="Genomic_DNA"/>
</dbReference>
<evidence type="ECO:0000256" key="1">
    <source>
        <dbReference type="SAM" id="MobiDB-lite"/>
    </source>
</evidence>
<protein>
    <submittedName>
        <fullName evidence="2">Uncharacterized protein</fullName>
    </submittedName>
</protein>
<proteinExistence type="predicted"/>
<feature type="region of interest" description="Disordered" evidence="1">
    <location>
        <begin position="133"/>
        <end position="163"/>
    </location>
</feature>
<comment type="caution">
    <text evidence="2">The sequence shown here is derived from an EMBL/GenBank/DDBJ whole genome shotgun (WGS) entry which is preliminary data.</text>
</comment>
<sequence length="229" mass="26713">MSTIDMNRMKIVEHDDDDEERESDEAFESSSHESLLDAIDLQHYYNVATKQQQQQQQRQFDGRKIKNRNITTRPSSKEHYDSDSEIFLSNRVKKIVQNFNDDDLLLANLRRNASFNKSSKIIKRIKPTIINGNDNGNQTISSQMPPQLQPSSTLLDDHDEQQQQQQNPLIIIAKLLNQHPPNEWQPYIIHNDDDDRTMTNNNIGYFLVDNSGKKVGDFFYNVFFLLKSI</sequence>
<gene>
    <name evidence="2" type="ORF">HUG17_0924</name>
</gene>
<reference evidence="2" key="1">
    <citation type="submission" date="2020-06" db="EMBL/GenBank/DDBJ databases">
        <authorList>
            <person name="Ji K."/>
            <person name="Li J."/>
        </authorList>
    </citation>
    <scope>NUCLEOTIDE SEQUENCE</scope>
    <source>
        <strain evidence="2">JKM2019</strain>
        <tissue evidence="2">Whole body</tissue>
    </source>
</reference>
<evidence type="ECO:0000313" key="2">
    <source>
        <dbReference type="EMBL" id="KAH7645386.1"/>
    </source>
</evidence>
<dbReference type="Proteomes" id="UP000828236">
    <property type="component" value="Unassembled WGS sequence"/>
</dbReference>
<feature type="compositionally biased region" description="Acidic residues" evidence="1">
    <location>
        <begin position="14"/>
        <end position="27"/>
    </location>
</feature>
<name>A0A9D4P5X8_DERFA</name>
<feature type="compositionally biased region" description="Low complexity" evidence="1">
    <location>
        <begin position="141"/>
        <end position="154"/>
    </location>
</feature>
<feature type="region of interest" description="Disordered" evidence="1">
    <location>
        <begin position="54"/>
        <end position="82"/>
    </location>
</feature>
<reference evidence="2" key="2">
    <citation type="journal article" date="2021" name="World Allergy Organ. J.">
        <title>Chromosome-level assembly of Dermatophagoides farinae genome and transcriptome reveals two novel allergens Der f 37 and Der f 39.</title>
        <authorList>
            <person name="Chen J."/>
            <person name="Cai Z."/>
            <person name="Fan D."/>
            <person name="Hu J."/>
            <person name="Hou Y."/>
            <person name="He Y."/>
            <person name="Zhang Z."/>
            <person name="Zhao Z."/>
            <person name="Gao P."/>
            <person name="Hu W."/>
            <person name="Sun J."/>
            <person name="Li J."/>
            <person name="Ji K."/>
        </authorList>
    </citation>
    <scope>NUCLEOTIDE SEQUENCE</scope>
    <source>
        <strain evidence="2">JKM2019</strain>
    </source>
</reference>